<name>A0A9P6TU10_9FUNG</name>
<protein>
    <submittedName>
        <fullName evidence="2">Uncharacterized protein</fullName>
    </submittedName>
</protein>
<sequence>MYLEHEHPMSGMRGHGPVDYAVIDRRNNSQVVGVTEVKREDYKQGMAQNMAQLDVAVQQKKRKRMDEVDEGSGERTPVLFKSYGVVTDSFVWILLECTLDEQEVLTYRRKNIPGLRLDLNQEEADLKADCEIVFSYILALLDLMKGEIVNRSTNGSPASGSVPNKRIATGRVAHEGDAVGGPRTRAAAQETATATHQA</sequence>
<proteinExistence type="predicted"/>
<comment type="caution">
    <text evidence="2">The sequence shown here is derived from an EMBL/GenBank/DDBJ whole genome shotgun (WGS) entry which is preliminary data.</text>
</comment>
<dbReference type="EMBL" id="JAAAJA010002065">
    <property type="protein sequence ID" value="KAG0243848.1"/>
    <property type="molecule type" value="Genomic_DNA"/>
</dbReference>
<dbReference type="AlphaFoldDB" id="A0A9P6TU10"/>
<evidence type="ECO:0000313" key="2">
    <source>
        <dbReference type="EMBL" id="KAG0243848.1"/>
    </source>
</evidence>
<feature type="compositionally biased region" description="Low complexity" evidence="1">
    <location>
        <begin position="183"/>
        <end position="198"/>
    </location>
</feature>
<evidence type="ECO:0000256" key="1">
    <source>
        <dbReference type="SAM" id="MobiDB-lite"/>
    </source>
</evidence>
<gene>
    <name evidence="2" type="ORF">BG011_003068</name>
</gene>
<feature type="compositionally biased region" description="Polar residues" evidence="1">
    <location>
        <begin position="152"/>
        <end position="162"/>
    </location>
</feature>
<keyword evidence="3" id="KW-1185">Reference proteome</keyword>
<dbReference type="OrthoDB" id="2414517at2759"/>
<reference evidence="2" key="1">
    <citation type="journal article" date="2020" name="Fungal Divers.">
        <title>Resolving the Mortierellaceae phylogeny through synthesis of multi-gene phylogenetics and phylogenomics.</title>
        <authorList>
            <person name="Vandepol N."/>
            <person name="Liber J."/>
            <person name="Desiro A."/>
            <person name="Na H."/>
            <person name="Kennedy M."/>
            <person name="Barry K."/>
            <person name="Grigoriev I.V."/>
            <person name="Miller A.N."/>
            <person name="O'Donnell K."/>
            <person name="Stajich J.E."/>
            <person name="Bonito G."/>
        </authorList>
    </citation>
    <scope>NUCLEOTIDE SEQUENCE</scope>
    <source>
        <strain evidence="2">KOD948</strain>
    </source>
</reference>
<evidence type="ECO:0000313" key="3">
    <source>
        <dbReference type="Proteomes" id="UP000726737"/>
    </source>
</evidence>
<dbReference type="Proteomes" id="UP000726737">
    <property type="component" value="Unassembled WGS sequence"/>
</dbReference>
<feature type="region of interest" description="Disordered" evidence="1">
    <location>
        <begin position="152"/>
        <end position="198"/>
    </location>
</feature>
<organism evidence="2 3">
    <name type="scientific">Mortierella polycephala</name>
    <dbReference type="NCBI Taxonomy" id="41804"/>
    <lineage>
        <taxon>Eukaryota</taxon>
        <taxon>Fungi</taxon>
        <taxon>Fungi incertae sedis</taxon>
        <taxon>Mucoromycota</taxon>
        <taxon>Mortierellomycotina</taxon>
        <taxon>Mortierellomycetes</taxon>
        <taxon>Mortierellales</taxon>
        <taxon>Mortierellaceae</taxon>
        <taxon>Mortierella</taxon>
    </lineage>
</organism>
<accession>A0A9P6TU10</accession>